<evidence type="ECO:0000256" key="3">
    <source>
        <dbReference type="ARBA" id="ARBA00022729"/>
    </source>
</evidence>
<feature type="domain" description="RagB/SusD" evidence="6">
    <location>
        <begin position="248"/>
        <end position="595"/>
    </location>
</feature>
<dbReference type="InterPro" id="IPR011990">
    <property type="entry name" value="TPR-like_helical_dom_sf"/>
</dbReference>
<dbReference type="RefSeq" id="WP_338394881.1">
    <property type="nucleotide sequence ID" value="NZ_AP025315.1"/>
</dbReference>
<dbReference type="Proteomes" id="UP001348817">
    <property type="component" value="Plasmid pFA1"/>
</dbReference>
<feature type="domain" description="SusD-like N-terminal" evidence="7">
    <location>
        <begin position="81"/>
        <end position="207"/>
    </location>
</feature>
<dbReference type="Pfam" id="PF07980">
    <property type="entry name" value="SusD_RagB"/>
    <property type="match status" value="1"/>
</dbReference>
<keyword evidence="3" id="KW-0732">Signal</keyword>
<keyword evidence="8" id="KW-0614">Plasmid</keyword>
<keyword evidence="5" id="KW-0998">Cell outer membrane</keyword>
<dbReference type="InterPro" id="IPR033985">
    <property type="entry name" value="SusD-like_N"/>
</dbReference>
<dbReference type="AlphaFoldDB" id="A0AAU9CRK0"/>
<dbReference type="KEGG" id="fax:FUAX_42080"/>
<dbReference type="SUPFAM" id="SSF48452">
    <property type="entry name" value="TPR-like"/>
    <property type="match status" value="1"/>
</dbReference>
<dbReference type="Pfam" id="PF14322">
    <property type="entry name" value="SusD-like_3"/>
    <property type="match status" value="1"/>
</dbReference>
<evidence type="ECO:0000259" key="6">
    <source>
        <dbReference type="Pfam" id="PF07980"/>
    </source>
</evidence>
<proteinExistence type="inferred from homology"/>
<reference evidence="8 9" key="1">
    <citation type="submission" date="2021-12" db="EMBL/GenBank/DDBJ databases">
        <title>Genome sequencing of bacteria with rrn-lacking chromosome and rrn-plasmid.</title>
        <authorList>
            <person name="Anda M."/>
            <person name="Iwasaki W."/>
        </authorList>
    </citation>
    <scope>NUCLEOTIDE SEQUENCE [LARGE SCALE GENOMIC DNA]</scope>
    <source>
        <strain evidence="8 9">DSM 100852</strain>
        <plasmid evidence="8 9">pFA1</plasmid>
    </source>
</reference>
<keyword evidence="9" id="KW-1185">Reference proteome</keyword>
<dbReference type="GO" id="GO:0009279">
    <property type="term" value="C:cell outer membrane"/>
    <property type="evidence" value="ECO:0007669"/>
    <property type="project" value="UniProtKB-SubCell"/>
</dbReference>
<sequence length="595" mass="68018">MRKRTIAFNIFLVMLLGSGCHDLDLYDLDDPSSASWHQRKEEFRYSLNALYIGKTAGLTDALWSDNLIRRGQLSTPKTGGLQSTNGGIKNTWRDLYKGVARAVRIREELEEKGGILPEDLRAQYEAEVKYHLANTYTVLITRFGDVPFINKTLTIDESRTVSRTDKNTIKEQIFQWYDEAASALPVSYDGLQYATKGAAYAQKARAALYLEEWAVAKDAAKACIDLGKYSLHDDYADLFFSKTKHSPEIIISYPRSNELNRNFSTNWWIPRCVPSGYGGTNPTWDLLATYECIDGKMIDESPLFDPRNPFQDRDPRLKATIVPFGKQTASDQLTASSGVNFNGIDYNPHPQALWVMNHNTGQMIFNHDSRGRQTHAPYNALLKAKGIDEEWYDDLRSDQDQMIHRYAEVLLTYAEAQIELSNGDLGQARWAINLIRERAYRGTGIPFPEITSNDRDELRKILRNERRVELALEGQRYMDLIRWRLAEHAFNGYNLAPLYAIPNPSTDAKPEDIEGKLIDLIVNKGLWFWAETPTIDPQTGLPQFKDWEEGDEGSGKKSFARVLSTMKFDPNRHYLFPIPQAEIDLNENLTQNPEY</sequence>
<evidence type="ECO:0000259" key="7">
    <source>
        <dbReference type="Pfam" id="PF14322"/>
    </source>
</evidence>
<dbReference type="PROSITE" id="PS51257">
    <property type="entry name" value="PROKAR_LIPOPROTEIN"/>
    <property type="match status" value="1"/>
</dbReference>
<geneLocation type="plasmid" evidence="8 9">
    <name>pFA1</name>
</geneLocation>
<accession>A0AAU9CRK0</accession>
<protein>
    <submittedName>
        <fullName evidence="8">Starch-binding protein</fullName>
    </submittedName>
</protein>
<evidence type="ECO:0000256" key="1">
    <source>
        <dbReference type="ARBA" id="ARBA00004442"/>
    </source>
</evidence>
<gene>
    <name evidence="8" type="ORF">FUAX_42080</name>
</gene>
<dbReference type="Gene3D" id="1.25.40.390">
    <property type="match status" value="1"/>
</dbReference>
<evidence type="ECO:0000313" key="8">
    <source>
        <dbReference type="EMBL" id="BDD11776.1"/>
    </source>
</evidence>
<dbReference type="EMBL" id="AP025315">
    <property type="protein sequence ID" value="BDD11776.1"/>
    <property type="molecule type" value="Genomic_DNA"/>
</dbReference>
<name>A0AAU9CRK0_9BACT</name>
<dbReference type="InterPro" id="IPR012944">
    <property type="entry name" value="SusD_RagB_dom"/>
</dbReference>
<comment type="subcellular location">
    <subcellularLocation>
        <location evidence="1">Cell outer membrane</location>
    </subcellularLocation>
</comment>
<evidence type="ECO:0000256" key="4">
    <source>
        <dbReference type="ARBA" id="ARBA00023136"/>
    </source>
</evidence>
<comment type="similarity">
    <text evidence="2">Belongs to the SusD family.</text>
</comment>
<evidence type="ECO:0000256" key="2">
    <source>
        <dbReference type="ARBA" id="ARBA00006275"/>
    </source>
</evidence>
<organism evidence="8 9">
    <name type="scientific">Fulvitalea axinellae</name>
    <dbReference type="NCBI Taxonomy" id="1182444"/>
    <lineage>
        <taxon>Bacteria</taxon>
        <taxon>Pseudomonadati</taxon>
        <taxon>Bacteroidota</taxon>
        <taxon>Cytophagia</taxon>
        <taxon>Cytophagales</taxon>
        <taxon>Persicobacteraceae</taxon>
        <taxon>Fulvitalea</taxon>
    </lineage>
</organism>
<evidence type="ECO:0000313" key="9">
    <source>
        <dbReference type="Proteomes" id="UP001348817"/>
    </source>
</evidence>
<keyword evidence="4" id="KW-0472">Membrane</keyword>
<evidence type="ECO:0000256" key="5">
    <source>
        <dbReference type="ARBA" id="ARBA00023237"/>
    </source>
</evidence>